<feature type="binding site" evidence="10">
    <location>
        <position position="331"/>
    </location>
    <ligand>
        <name>NAD(+)</name>
        <dbReference type="ChEBI" id="CHEBI:57540"/>
    </ligand>
</feature>
<keyword evidence="5 7" id="KW-0520">NAD</keyword>
<dbReference type="PIRSF" id="PIRSF000124">
    <property type="entry name" value="UDPglc_GDPman_dh"/>
    <property type="match status" value="1"/>
</dbReference>
<feature type="binding site" evidence="9">
    <location>
        <begin position="253"/>
        <end position="257"/>
    </location>
    <ligand>
        <name>substrate</name>
    </ligand>
</feature>
<dbReference type="InterPro" id="IPR028357">
    <property type="entry name" value="UDPglc_DH_bac"/>
</dbReference>
<evidence type="ECO:0000256" key="2">
    <source>
        <dbReference type="ARBA" id="ARBA00006601"/>
    </source>
</evidence>
<dbReference type="SUPFAM" id="SSF51735">
    <property type="entry name" value="NAD(P)-binding Rossmann-fold domains"/>
    <property type="match status" value="1"/>
</dbReference>
<dbReference type="OrthoDB" id="9803238at2"/>
<organism evidence="12 13">
    <name type="scientific">Heliomicrobium gestii</name>
    <name type="common">Heliobacterium gestii</name>
    <dbReference type="NCBI Taxonomy" id="2699"/>
    <lineage>
        <taxon>Bacteria</taxon>
        <taxon>Bacillati</taxon>
        <taxon>Bacillota</taxon>
        <taxon>Clostridia</taxon>
        <taxon>Eubacteriales</taxon>
        <taxon>Heliobacteriaceae</taxon>
        <taxon>Heliomicrobium</taxon>
    </lineage>
</organism>
<feature type="binding site" evidence="9">
    <location>
        <position position="261"/>
    </location>
    <ligand>
        <name>substrate</name>
    </ligand>
</feature>
<dbReference type="Gene3D" id="1.20.5.100">
    <property type="entry name" value="Cytochrome c1, transmembrane anchor, C-terminal"/>
    <property type="match status" value="1"/>
</dbReference>
<dbReference type="SUPFAM" id="SSF52413">
    <property type="entry name" value="UDP-glucose/GDP-mannose dehydrogenase C-terminal domain"/>
    <property type="match status" value="1"/>
</dbReference>
<evidence type="ECO:0000256" key="4">
    <source>
        <dbReference type="ARBA" id="ARBA00023002"/>
    </source>
</evidence>
<reference evidence="12 13" key="1">
    <citation type="submission" date="2020-01" db="EMBL/GenBank/DDBJ databases">
        <title>Whole genome sequence of Heliobacterium gestii DSM 11169.</title>
        <authorList>
            <person name="Kyndt J.A."/>
            <person name="Meyer T.E."/>
        </authorList>
    </citation>
    <scope>NUCLEOTIDE SEQUENCE [LARGE SCALE GENOMIC DNA]</scope>
    <source>
        <strain evidence="12 13">DSM 11169</strain>
    </source>
</reference>
<feature type="binding site" evidence="9">
    <location>
        <position position="208"/>
    </location>
    <ligand>
        <name>substrate</name>
    </ligand>
</feature>
<comment type="similarity">
    <text evidence="2 7">Belongs to the UDP-glucose/GDP-mannose dehydrogenase family.</text>
</comment>
<dbReference type="UniPathway" id="UPA00038">
    <property type="reaction ID" value="UER00491"/>
</dbReference>
<dbReference type="InterPro" id="IPR001732">
    <property type="entry name" value="UDP-Glc/GDP-Man_DH_N"/>
</dbReference>
<dbReference type="Pfam" id="PF03721">
    <property type="entry name" value="UDPG_MGDP_dh_N"/>
    <property type="match status" value="1"/>
</dbReference>
<dbReference type="GO" id="GO:0003979">
    <property type="term" value="F:UDP-glucose 6-dehydrogenase activity"/>
    <property type="evidence" value="ECO:0007669"/>
    <property type="project" value="UniProtKB-EC"/>
</dbReference>
<evidence type="ECO:0000256" key="10">
    <source>
        <dbReference type="PIRSR" id="PIRSR500134-3"/>
    </source>
</evidence>
<keyword evidence="13" id="KW-1185">Reference proteome</keyword>
<dbReference type="EMBL" id="WXEX01000016">
    <property type="protein sequence ID" value="MZP44459.1"/>
    <property type="molecule type" value="Genomic_DNA"/>
</dbReference>
<feature type="binding site" evidence="10">
    <location>
        <position position="267"/>
    </location>
    <ligand>
        <name>NAD(+)</name>
        <dbReference type="ChEBI" id="CHEBI:57540"/>
    </ligand>
</feature>
<dbReference type="InterPro" id="IPR014027">
    <property type="entry name" value="UDP-Glc/GDP-Man_DH_C"/>
</dbReference>
<feature type="binding site" evidence="10">
    <location>
        <position position="122"/>
    </location>
    <ligand>
        <name>NAD(+)</name>
        <dbReference type="ChEBI" id="CHEBI:57540"/>
    </ligand>
</feature>
<gene>
    <name evidence="12" type="ORF">GTO89_15610</name>
</gene>
<dbReference type="AlphaFoldDB" id="A0A845LIR3"/>
<feature type="binding site" evidence="10">
    <location>
        <position position="36"/>
    </location>
    <ligand>
        <name>NAD(+)</name>
        <dbReference type="ChEBI" id="CHEBI:57540"/>
    </ligand>
</feature>
<dbReference type="InterPro" id="IPR008927">
    <property type="entry name" value="6-PGluconate_DH-like_C_sf"/>
</dbReference>
<feature type="binding site" evidence="9">
    <location>
        <begin position="153"/>
        <end position="156"/>
    </location>
    <ligand>
        <name>substrate</name>
    </ligand>
</feature>
<dbReference type="Proteomes" id="UP000471031">
    <property type="component" value="Unassembled WGS sequence"/>
</dbReference>
<dbReference type="Pfam" id="PF03720">
    <property type="entry name" value="UDPG_MGDP_dh_C"/>
    <property type="match status" value="1"/>
</dbReference>
<feature type="domain" description="UDP-glucose/GDP-mannose dehydrogenase C-terminal" evidence="11">
    <location>
        <begin position="317"/>
        <end position="420"/>
    </location>
</feature>
<dbReference type="InterPro" id="IPR036291">
    <property type="entry name" value="NAD(P)-bd_dom_sf"/>
</dbReference>
<dbReference type="InterPro" id="IPR017476">
    <property type="entry name" value="UDP-Glc/GDP-Man"/>
</dbReference>
<feature type="binding site" evidence="10">
    <location>
        <position position="87"/>
    </location>
    <ligand>
        <name>NAD(+)</name>
        <dbReference type="ChEBI" id="CHEBI:57540"/>
    </ligand>
</feature>
<dbReference type="InterPro" id="IPR014026">
    <property type="entry name" value="UDP-Glc/GDP-Man_DH_dimer"/>
</dbReference>
<dbReference type="PIRSF" id="PIRSF500134">
    <property type="entry name" value="UDPglc_DH_bac"/>
    <property type="match status" value="1"/>
</dbReference>
<feature type="binding site" evidence="9">
    <location>
        <position position="324"/>
    </location>
    <ligand>
        <name>substrate</name>
    </ligand>
</feature>
<feature type="active site" description="Nucleophile" evidence="8">
    <location>
        <position position="264"/>
    </location>
</feature>
<evidence type="ECO:0000256" key="5">
    <source>
        <dbReference type="ARBA" id="ARBA00023027"/>
    </source>
</evidence>
<evidence type="ECO:0000256" key="8">
    <source>
        <dbReference type="PIRSR" id="PIRSR500134-1"/>
    </source>
</evidence>
<dbReference type="SMART" id="SM00984">
    <property type="entry name" value="UDPG_MGDP_dh_C"/>
    <property type="match status" value="1"/>
</dbReference>
<evidence type="ECO:0000256" key="7">
    <source>
        <dbReference type="PIRNR" id="PIRNR000124"/>
    </source>
</evidence>
<dbReference type="PANTHER" id="PTHR43750:SF3">
    <property type="entry name" value="UDP-GLUCOSE 6-DEHYDROGENASE TUAD"/>
    <property type="match status" value="1"/>
</dbReference>
<accession>A0A845LIR3</accession>
<dbReference type="SUPFAM" id="SSF48179">
    <property type="entry name" value="6-phosphogluconate dehydrogenase C-terminal domain-like"/>
    <property type="match status" value="1"/>
</dbReference>
<dbReference type="NCBIfam" id="TIGR03026">
    <property type="entry name" value="NDP-sugDHase"/>
    <property type="match status" value="1"/>
</dbReference>
<comment type="catalytic activity">
    <reaction evidence="6 7">
        <text>UDP-alpha-D-glucose + 2 NAD(+) + H2O = UDP-alpha-D-glucuronate + 2 NADH + 3 H(+)</text>
        <dbReference type="Rhea" id="RHEA:23596"/>
        <dbReference type="ChEBI" id="CHEBI:15377"/>
        <dbReference type="ChEBI" id="CHEBI:15378"/>
        <dbReference type="ChEBI" id="CHEBI:57540"/>
        <dbReference type="ChEBI" id="CHEBI:57945"/>
        <dbReference type="ChEBI" id="CHEBI:58052"/>
        <dbReference type="ChEBI" id="CHEBI:58885"/>
        <dbReference type="EC" id="1.1.1.22"/>
    </reaction>
</comment>
<dbReference type="EC" id="1.1.1.22" evidence="3 7"/>
<dbReference type="GO" id="GO:0000271">
    <property type="term" value="P:polysaccharide biosynthetic process"/>
    <property type="evidence" value="ECO:0007669"/>
    <property type="project" value="InterPro"/>
</dbReference>
<evidence type="ECO:0000256" key="1">
    <source>
        <dbReference type="ARBA" id="ARBA00004701"/>
    </source>
</evidence>
<evidence type="ECO:0000313" key="13">
    <source>
        <dbReference type="Proteomes" id="UP000471031"/>
    </source>
</evidence>
<evidence type="ECO:0000256" key="3">
    <source>
        <dbReference type="ARBA" id="ARBA00012954"/>
    </source>
</evidence>
<dbReference type="PANTHER" id="PTHR43750">
    <property type="entry name" value="UDP-GLUCOSE 6-DEHYDROGENASE TUAD"/>
    <property type="match status" value="1"/>
</dbReference>
<dbReference type="InterPro" id="IPR036220">
    <property type="entry name" value="UDP-Glc/GDP-Man_DH_C_sf"/>
</dbReference>
<dbReference type="Pfam" id="PF00984">
    <property type="entry name" value="UDPG_MGDP_dh"/>
    <property type="match status" value="1"/>
</dbReference>
<dbReference type="GO" id="GO:0051287">
    <property type="term" value="F:NAD binding"/>
    <property type="evidence" value="ECO:0007669"/>
    <property type="project" value="InterPro"/>
</dbReference>
<dbReference type="RefSeq" id="WP_161263028.1">
    <property type="nucleotide sequence ID" value="NZ_JAFBDC010000017.1"/>
</dbReference>
<comment type="pathway">
    <text evidence="1">Nucleotide-sugar biosynthesis; UDP-alpha-D-glucuronate biosynthesis; UDP-alpha-D-glucuronate from UDP-alpha-D-glucose: step 1/1.</text>
</comment>
<evidence type="ECO:0000313" key="12">
    <source>
        <dbReference type="EMBL" id="MZP44459.1"/>
    </source>
</evidence>
<dbReference type="GO" id="GO:0006065">
    <property type="term" value="P:UDP-glucuronate biosynthetic process"/>
    <property type="evidence" value="ECO:0007669"/>
    <property type="project" value="UniProtKB-UniPathway"/>
</dbReference>
<dbReference type="Gene3D" id="3.40.50.720">
    <property type="entry name" value="NAD(P)-binding Rossmann-like Domain"/>
    <property type="match status" value="2"/>
</dbReference>
<feature type="binding site" evidence="10">
    <location>
        <position position="156"/>
    </location>
    <ligand>
        <name>NAD(+)</name>
        <dbReference type="ChEBI" id="CHEBI:57540"/>
    </ligand>
</feature>
<evidence type="ECO:0000256" key="9">
    <source>
        <dbReference type="PIRSR" id="PIRSR500134-2"/>
    </source>
</evidence>
<feature type="binding site" evidence="10">
    <location>
        <position position="31"/>
    </location>
    <ligand>
        <name>NAD(+)</name>
        <dbReference type="ChEBI" id="CHEBI:57540"/>
    </ligand>
</feature>
<protein>
    <recommendedName>
        <fullName evidence="3 7">UDP-glucose 6-dehydrogenase</fullName>
        <ecNumber evidence="3 7">1.1.1.22</ecNumber>
    </recommendedName>
</protein>
<evidence type="ECO:0000259" key="11">
    <source>
        <dbReference type="SMART" id="SM00984"/>
    </source>
</evidence>
<name>A0A845LIR3_HELGE</name>
<comment type="caution">
    <text evidence="12">The sequence shown here is derived from an EMBL/GenBank/DDBJ whole genome shotgun (WGS) entry which is preliminary data.</text>
</comment>
<evidence type="ECO:0000256" key="6">
    <source>
        <dbReference type="ARBA" id="ARBA00047473"/>
    </source>
</evidence>
<proteinExistence type="inferred from homology"/>
<keyword evidence="4 7" id="KW-0560">Oxidoreductase</keyword>
<sequence>MFKISVIGTGYVGLTTGIGLANFGSSVLCLDIDEAKIHQLNQGLSPIYEPGMDGLLKENVTAGRLRFSTDLTQGVQWADIIFIAVGTPQAEDGQADLSAVEATAALIGAHLNGYKIIITKSTVPVGSNEKIRAIIDDCNERGHPFDVVSNPEFLREGRAVYDFLHPDRVVIGVDNHRPVDTLKQIYRPLYLNEVPFIVTDLRTAELIKYASNSFLAMKVAFINEMSRLCDVIGADVQQLAIAVGKDGRIGGKFLHPGPGFGGSCFPKDTAALMAFAREKGMPLGLVEETIASNRRQKEFIVTKIKQRMGAVTGLRFAVLGLAFKSETDDMRESAAITIIDQLLDEGAIIRAYDPQAMKNAKKLWDTDQVYFGRDEYDTIEQADAVVILTEWNQFRNLDIPRIKSAMRQPFFFDFRNIYQRKQMEDYGLVYECIGR</sequence>